<feature type="binding site" evidence="12">
    <location>
        <position position="117"/>
    </location>
    <ligand>
        <name>ATP</name>
        <dbReference type="ChEBI" id="CHEBI:30616"/>
    </ligand>
</feature>
<keyword evidence="6" id="KW-0479">Metal-binding</keyword>
<dbReference type="CDD" id="cd04413">
    <property type="entry name" value="NDPk_I"/>
    <property type="match status" value="1"/>
</dbReference>
<gene>
    <name evidence="16" type="primary">ndk</name>
    <name evidence="16" type="ORF">Hs20B_12790</name>
</gene>
<dbReference type="InterPro" id="IPR036850">
    <property type="entry name" value="NDK-like_dom_sf"/>
</dbReference>
<evidence type="ECO:0000259" key="15">
    <source>
        <dbReference type="SMART" id="SM00562"/>
    </source>
</evidence>
<evidence type="ECO:0000256" key="3">
    <source>
        <dbReference type="ARBA" id="ARBA00012966"/>
    </source>
</evidence>
<evidence type="ECO:0000256" key="4">
    <source>
        <dbReference type="ARBA" id="ARBA00017632"/>
    </source>
</evidence>
<dbReference type="EC" id="2.7.4.6" evidence="3 14"/>
<feature type="binding site" evidence="12">
    <location>
        <position position="10"/>
    </location>
    <ligand>
        <name>ATP</name>
        <dbReference type="ChEBI" id="CHEBI:30616"/>
    </ligand>
</feature>
<dbReference type="PANTHER" id="PTHR11349">
    <property type="entry name" value="NUCLEOSIDE DIPHOSPHATE KINASE"/>
    <property type="match status" value="1"/>
</dbReference>
<feature type="active site" description="Pros-phosphohistidine intermediate" evidence="12">
    <location>
        <position position="120"/>
    </location>
</feature>
<dbReference type="RefSeq" id="WP_172356843.1">
    <property type="nucleotide sequence ID" value="NZ_BLLH01000006.1"/>
</dbReference>
<organism evidence="16 17">
    <name type="scientific">Pseudolactococcus insecticola</name>
    <dbReference type="NCBI Taxonomy" id="2709158"/>
    <lineage>
        <taxon>Bacteria</taxon>
        <taxon>Bacillati</taxon>
        <taxon>Bacillota</taxon>
        <taxon>Bacilli</taxon>
        <taxon>Lactobacillales</taxon>
        <taxon>Streptococcaceae</taxon>
        <taxon>Pseudolactococcus</taxon>
    </lineage>
</organism>
<dbReference type="GO" id="GO:0006228">
    <property type="term" value="P:UTP biosynthetic process"/>
    <property type="evidence" value="ECO:0007669"/>
    <property type="project" value="InterPro"/>
</dbReference>
<feature type="binding site" evidence="12">
    <location>
        <position position="58"/>
    </location>
    <ligand>
        <name>ATP</name>
        <dbReference type="ChEBI" id="CHEBI:30616"/>
    </ligand>
</feature>
<keyword evidence="9 14" id="KW-0067">ATP-binding</keyword>
<keyword evidence="11" id="KW-0546">Nucleotide metabolism</keyword>
<sequence length="138" mass="15444">MQEQTFFMIKPDGVKRGLVGKVLGRLENRDFRIEDLQMRMITRELLEAHYADLVDKSFFEGIATFMMSGPVVTGIASGPDVIKSWRTMMGVTDPVLALPGTIRGDFARAQENGAIQNIVHGSDSPESARREIQIWFGK</sequence>
<dbReference type="GO" id="GO:0004550">
    <property type="term" value="F:nucleoside diphosphate kinase activity"/>
    <property type="evidence" value="ECO:0007669"/>
    <property type="project" value="UniProtKB-EC"/>
</dbReference>
<dbReference type="GO" id="GO:0006183">
    <property type="term" value="P:GTP biosynthetic process"/>
    <property type="evidence" value="ECO:0007669"/>
    <property type="project" value="InterPro"/>
</dbReference>
<dbReference type="SUPFAM" id="SSF54919">
    <property type="entry name" value="Nucleoside diphosphate kinase, NDK"/>
    <property type="match status" value="1"/>
</dbReference>
<dbReference type="NCBIfam" id="NF001908">
    <property type="entry name" value="PRK00668.1"/>
    <property type="match status" value="1"/>
</dbReference>
<evidence type="ECO:0000256" key="10">
    <source>
        <dbReference type="ARBA" id="ARBA00022842"/>
    </source>
</evidence>
<evidence type="ECO:0000256" key="9">
    <source>
        <dbReference type="ARBA" id="ARBA00022840"/>
    </source>
</evidence>
<keyword evidence="5 14" id="KW-0808">Transferase</keyword>
<dbReference type="PROSITE" id="PS51374">
    <property type="entry name" value="NDPK_LIKE"/>
    <property type="match status" value="1"/>
</dbReference>
<dbReference type="InterPro" id="IPR001564">
    <property type="entry name" value="Nucleoside_diP_kinase"/>
</dbReference>
<evidence type="ECO:0000256" key="7">
    <source>
        <dbReference type="ARBA" id="ARBA00022741"/>
    </source>
</evidence>
<reference evidence="16 17" key="1">
    <citation type="submission" date="2020-02" db="EMBL/GenBank/DDBJ databases">
        <title>Draft genome sequence of Lactococcus sp. Hs20B0-1.</title>
        <authorList>
            <person name="Noda S."/>
            <person name="Yuki M."/>
            <person name="Ohkuma M."/>
        </authorList>
    </citation>
    <scope>NUCLEOTIDE SEQUENCE [LARGE SCALE GENOMIC DNA]</scope>
    <source>
        <strain evidence="16 17">Hs20B0-1</strain>
    </source>
</reference>
<feature type="domain" description="Nucleoside diphosphate kinase-like" evidence="15">
    <location>
        <begin position="2"/>
        <end position="138"/>
    </location>
</feature>
<evidence type="ECO:0000256" key="8">
    <source>
        <dbReference type="ARBA" id="ARBA00022777"/>
    </source>
</evidence>
<dbReference type="Gene3D" id="3.30.70.141">
    <property type="entry name" value="Nucleoside diphosphate kinase-like domain"/>
    <property type="match status" value="1"/>
</dbReference>
<evidence type="ECO:0000256" key="14">
    <source>
        <dbReference type="RuleBase" id="RU004013"/>
    </source>
</evidence>
<proteinExistence type="inferred from homology"/>
<dbReference type="GO" id="GO:0005524">
    <property type="term" value="F:ATP binding"/>
    <property type="evidence" value="ECO:0007669"/>
    <property type="project" value="UniProtKB-KW"/>
</dbReference>
<evidence type="ECO:0000256" key="13">
    <source>
        <dbReference type="RuleBase" id="RU004011"/>
    </source>
</evidence>
<name>A0A6A0B8V5_9LACT</name>
<evidence type="ECO:0000256" key="12">
    <source>
        <dbReference type="PROSITE-ProRule" id="PRU00706"/>
    </source>
</evidence>
<dbReference type="EMBL" id="BLLH01000006">
    <property type="protein sequence ID" value="GFH40881.1"/>
    <property type="molecule type" value="Genomic_DNA"/>
</dbReference>
<comment type="caution">
    <text evidence="16">The sequence shown here is derived from an EMBL/GenBank/DDBJ whole genome shotgun (WGS) entry which is preliminary data.</text>
</comment>
<evidence type="ECO:0000313" key="17">
    <source>
        <dbReference type="Proteomes" id="UP000475928"/>
    </source>
</evidence>
<dbReference type="Pfam" id="PF00334">
    <property type="entry name" value="NDK"/>
    <property type="match status" value="1"/>
</dbReference>
<protein>
    <recommendedName>
        <fullName evidence="4 14">Nucleoside diphosphate kinase</fullName>
        <ecNumber evidence="3 14">2.7.4.6</ecNumber>
    </recommendedName>
</protein>
<comment type="cofactor">
    <cofactor evidence="1">
        <name>Mg(2+)</name>
        <dbReference type="ChEBI" id="CHEBI:18420"/>
    </cofactor>
</comment>
<evidence type="ECO:0000256" key="11">
    <source>
        <dbReference type="ARBA" id="ARBA00023080"/>
    </source>
</evidence>
<evidence type="ECO:0000256" key="5">
    <source>
        <dbReference type="ARBA" id="ARBA00022679"/>
    </source>
</evidence>
<keyword evidence="8 14" id="KW-0418">Kinase</keyword>
<comment type="catalytic activity">
    <reaction evidence="14">
        <text>a 2'-deoxyribonucleoside 5'-diphosphate + ATP = a 2'-deoxyribonucleoside 5'-triphosphate + ADP</text>
        <dbReference type="Rhea" id="RHEA:44640"/>
        <dbReference type="ChEBI" id="CHEBI:30616"/>
        <dbReference type="ChEBI" id="CHEBI:61560"/>
        <dbReference type="ChEBI" id="CHEBI:73316"/>
        <dbReference type="ChEBI" id="CHEBI:456216"/>
        <dbReference type="EC" id="2.7.4.6"/>
    </reaction>
</comment>
<keyword evidence="10" id="KW-0460">Magnesium</keyword>
<comment type="similarity">
    <text evidence="2 12 13">Belongs to the NDK family.</text>
</comment>
<dbReference type="PRINTS" id="PR01243">
    <property type="entry name" value="NUCDPKINASE"/>
</dbReference>
<dbReference type="GO" id="GO:0046872">
    <property type="term" value="F:metal ion binding"/>
    <property type="evidence" value="ECO:0007669"/>
    <property type="project" value="UniProtKB-KW"/>
</dbReference>
<dbReference type="PROSITE" id="PS00469">
    <property type="entry name" value="NDPK"/>
    <property type="match status" value="1"/>
</dbReference>
<dbReference type="AlphaFoldDB" id="A0A6A0B8V5"/>
<accession>A0A6A0B8V5</accession>
<evidence type="ECO:0000256" key="1">
    <source>
        <dbReference type="ARBA" id="ARBA00001946"/>
    </source>
</evidence>
<keyword evidence="17" id="KW-1185">Reference proteome</keyword>
<dbReference type="SMART" id="SM00562">
    <property type="entry name" value="NDK"/>
    <property type="match status" value="1"/>
</dbReference>
<feature type="binding site" evidence="12">
    <location>
        <position position="92"/>
    </location>
    <ligand>
        <name>ATP</name>
        <dbReference type="ChEBI" id="CHEBI:30616"/>
    </ligand>
</feature>
<feature type="binding site" evidence="12">
    <location>
        <position position="103"/>
    </location>
    <ligand>
        <name>ATP</name>
        <dbReference type="ChEBI" id="CHEBI:30616"/>
    </ligand>
</feature>
<keyword evidence="7 14" id="KW-0547">Nucleotide-binding</keyword>
<evidence type="ECO:0000313" key="16">
    <source>
        <dbReference type="EMBL" id="GFH40881.1"/>
    </source>
</evidence>
<evidence type="ECO:0000256" key="2">
    <source>
        <dbReference type="ARBA" id="ARBA00008142"/>
    </source>
</evidence>
<dbReference type="Proteomes" id="UP000475928">
    <property type="component" value="Unassembled WGS sequence"/>
</dbReference>
<dbReference type="InterPro" id="IPR023005">
    <property type="entry name" value="Nucleoside_diP_kinase_AS"/>
</dbReference>
<dbReference type="GO" id="GO:0006241">
    <property type="term" value="P:CTP biosynthetic process"/>
    <property type="evidence" value="ECO:0007669"/>
    <property type="project" value="InterPro"/>
</dbReference>
<feature type="binding site" evidence="12">
    <location>
        <position position="86"/>
    </location>
    <ligand>
        <name>ATP</name>
        <dbReference type="ChEBI" id="CHEBI:30616"/>
    </ligand>
</feature>
<evidence type="ECO:0000256" key="6">
    <source>
        <dbReference type="ARBA" id="ARBA00022723"/>
    </source>
</evidence>
<dbReference type="InterPro" id="IPR034907">
    <property type="entry name" value="NDK-like_dom"/>
</dbReference>
<dbReference type="FunFam" id="3.30.70.141:FF:000003">
    <property type="entry name" value="Nucleoside diphosphate kinase"/>
    <property type="match status" value="1"/>
</dbReference>